<dbReference type="KEGG" id="bpg:Bathy09g01550"/>
<dbReference type="eggNOG" id="ENOG502QQ3J">
    <property type="taxonomic scope" value="Eukaryota"/>
</dbReference>
<organism evidence="2 3">
    <name type="scientific">Bathycoccus prasinos</name>
    <dbReference type="NCBI Taxonomy" id="41875"/>
    <lineage>
        <taxon>Eukaryota</taxon>
        <taxon>Viridiplantae</taxon>
        <taxon>Chlorophyta</taxon>
        <taxon>Mamiellophyceae</taxon>
        <taxon>Mamiellales</taxon>
        <taxon>Bathycoccaceae</taxon>
        <taxon>Bathycoccus</taxon>
    </lineage>
</organism>
<dbReference type="OrthoDB" id="497840at2759"/>
<dbReference type="GeneID" id="19013662"/>
<dbReference type="InterPro" id="IPR036691">
    <property type="entry name" value="Endo/exonu/phosph_ase_sf"/>
</dbReference>
<evidence type="ECO:0008006" key="4">
    <source>
        <dbReference type="Google" id="ProtNLM"/>
    </source>
</evidence>
<dbReference type="SUPFAM" id="SSF56219">
    <property type="entry name" value="DNase I-like"/>
    <property type="match status" value="1"/>
</dbReference>
<feature type="coiled-coil region" evidence="1">
    <location>
        <begin position="59"/>
        <end position="86"/>
    </location>
</feature>
<proteinExistence type="predicted"/>
<evidence type="ECO:0000313" key="2">
    <source>
        <dbReference type="EMBL" id="CCO66430.1"/>
    </source>
</evidence>
<gene>
    <name evidence="2" type="ORF">Bathy09g01550</name>
</gene>
<dbReference type="RefSeq" id="XP_007510870.1">
    <property type="nucleotide sequence ID" value="XM_007510808.1"/>
</dbReference>
<sequence length="544" mass="61685">MSSPSSTKLVRVSSWNVAAINDNPFEYYVTIDSSNKSDVNDDDISDENGNDDDVDALRRRRQRRNQKNYEKTMEKIDEKLIKAREHEVRVKDILSKEMLLDVKREITNMKIDDSWTELECDSAMEFFEKHFAERKILSDFLLDGDIGAKRLCSMPDRLTTKSEKGKCRPCVTTSYADVSVLSDDAKWWRAWLAYAFDEKDGVAKRLKFLDNKKYPAITDEEVKISRPLQMFCLAAFDKSLIRLIGEADANWAETKKMLVDALVERKVNATIDILERVAKEGREIICLQEVSEQMRDGIAKSEVLTEKFDCLSGPDFDATRNQNSIVLASKTFFESGVWEVVSVNKTKLPAGVASGDLCVVREVSLEEKKDKDRRKPFAIASFHGDTNGLQTVDVVKAVNNECGDSSALIFALDANCHHDDNKGKRLSVETMYGSLAAENLQNCWGDEHALCPTTTCNARSFLQPQLNKAVFYKEKLTSNLVDRHPKDHLFVSSGQFKVNTEMSKRVNDASEDAFRWVDDMPFPTLSFPSDHALVSFELEYNDAS</sequence>
<keyword evidence="3" id="KW-1185">Reference proteome</keyword>
<reference evidence="2 3" key="1">
    <citation type="submission" date="2011-10" db="EMBL/GenBank/DDBJ databases">
        <authorList>
            <person name="Genoscope - CEA"/>
        </authorList>
    </citation>
    <scope>NUCLEOTIDE SEQUENCE [LARGE SCALE GENOMIC DNA]</scope>
    <source>
        <strain evidence="2 3">RCC 1105</strain>
    </source>
</reference>
<name>K8F2Z3_9CHLO</name>
<protein>
    <recommendedName>
        <fullName evidence="4">Endonuclease/exonuclease/phosphatase domain-containing protein</fullName>
    </recommendedName>
</protein>
<accession>K8F2Z3</accession>
<dbReference type="Gene3D" id="3.60.10.10">
    <property type="entry name" value="Endonuclease/exonuclease/phosphatase"/>
    <property type="match status" value="1"/>
</dbReference>
<evidence type="ECO:0000256" key="1">
    <source>
        <dbReference type="SAM" id="Coils"/>
    </source>
</evidence>
<keyword evidence="1" id="KW-0175">Coiled coil</keyword>
<evidence type="ECO:0000313" key="3">
    <source>
        <dbReference type="Proteomes" id="UP000198341"/>
    </source>
</evidence>
<dbReference type="AlphaFoldDB" id="K8F2Z3"/>
<dbReference type="Proteomes" id="UP000198341">
    <property type="component" value="Chromosome 9"/>
</dbReference>
<dbReference type="EMBL" id="FO082270">
    <property type="protein sequence ID" value="CCO66430.1"/>
    <property type="molecule type" value="Genomic_DNA"/>
</dbReference>